<evidence type="ECO:0000313" key="5">
    <source>
        <dbReference type="Proteomes" id="UP001056455"/>
    </source>
</evidence>
<evidence type="ECO:0000256" key="1">
    <source>
        <dbReference type="ARBA" id="ARBA00022603"/>
    </source>
</evidence>
<protein>
    <submittedName>
        <fullName evidence="4">Class I SAM-dependent methyltransferase</fullName>
    </submittedName>
</protein>
<dbReference type="CDD" id="cd02440">
    <property type="entry name" value="AdoMet_MTases"/>
    <property type="match status" value="1"/>
</dbReference>
<evidence type="ECO:0000259" key="3">
    <source>
        <dbReference type="Pfam" id="PF13649"/>
    </source>
</evidence>
<dbReference type="Proteomes" id="UP001056455">
    <property type="component" value="Chromosome"/>
</dbReference>
<dbReference type="InterPro" id="IPR029063">
    <property type="entry name" value="SAM-dependent_MTases_sf"/>
</dbReference>
<accession>A0ABY4YSX5</accession>
<dbReference type="Gene3D" id="3.40.50.150">
    <property type="entry name" value="Vaccinia Virus protein VP39"/>
    <property type="match status" value="1"/>
</dbReference>
<dbReference type="PANTHER" id="PTHR43861:SF1">
    <property type="entry name" value="TRANS-ACONITATE 2-METHYLTRANSFERASE"/>
    <property type="match status" value="1"/>
</dbReference>
<keyword evidence="2" id="KW-0808">Transferase</keyword>
<dbReference type="PANTHER" id="PTHR43861">
    <property type="entry name" value="TRANS-ACONITATE 2-METHYLTRANSFERASE-RELATED"/>
    <property type="match status" value="1"/>
</dbReference>
<dbReference type="GO" id="GO:0008168">
    <property type="term" value="F:methyltransferase activity"/>
    <property type="evidence" value="ECO:0007669"/>
    <property type="project" value="UniProtKB-KW"/>
</dbReference>
<dbReference type="RefSeq" id="WP_252592927.1">
    <property type="nucleotide sequence ID" value="NZ_CP099489.1"/>
</dbReference>
<keyword evidence="1 4" id="KW-0489">Methyltransferase</keyword>
<proteinExistence type="predicted"/>
<reference evidence="4" key="1">
    <citation type="submission" date="2022-06" db="EMBL/GenBank/DDBJ databases">
        <title>Ornithinimicrobium HY1793.</title>
        <authorList>
            <person name="Huang Y."/>
        </authorList>
    </citation>
    <scope>NUCLEOTIDE SEQUENCE</scope>
    <source>
        <strain evidence="4">HY1793</strain>
    </source>
</reference>
<gene>
    <name evidence="4" type="ORF">NF556_19905</name>
</gene>
<dbReference type="InterPro" id="IPR041698">
    <property type="entry name" value="Methyltransf_25"/>
</dbReference>
<evidence type="ECO:0000256" key="2">
    <source>
        <dbReference type="ARBA" id="ARBA00022679"/>
    </source>
</evidence>
<dbReference type="EMBL" id="CP099489">
    <property type="protein sequence ID" value="USQ79823.1"/>
    <property type="molecule type" value="Genomic_DNA"/>
</dbReference>
<dbReference type="Pfam" id="PF13649">
    <property type="entry name" value="Methyltransf_25"/>
    <property type="match status" value="1"/>
</dbReference>
<feature type="domain" description="Methyltransferase" evidence="3">
    <location>
        <begin position="47"/>
        <end position="138"/>
    </location>
</feature>
<sequence length="287" mass="30698">MGTDDVQQGWKQGGQGWVANERILDAAFAPLTQALVERVAWARGDRVLDVGCGTGTLLELGVRDGVEMVGVDVSAAMVEAARRRVPEATVLEADAGTADLLEAAPGLPFDHVVSRYGVMFFSDPTTAFDTIRRATRPGATMTFGCWRSREENPVFTQGLDLLEAALPEPVPHPAPGAPGPTAFADAERLRGVLNAAGWAEIVIEPFDYACRYGLDGSDGVEERLAILASNGRGVWGRLQDHVGPERQAELLDKVRADLRSRRVDGVVSLPAAAWLVTARNLGVEASD</sequence>
<name>A0ABY4YSX5_9MICO</name>
<dbReference type="GO" id="GO:0032259">
    <property type="term" value="P:methylation"/>
    <property type="evidence" value="ECO:0007669"/>
    <property type="project" value="UniProtKB-KW"/>
</dbReference>
<dbReference type="SUPFAM" id="SSF53335">
    <property type="entry name" value="S-adenosyl-L-methionine-dependent methyltransferases"/>
    <property type="match status" value="1"/>
</dbReference>
<evidence type="ECO:0000313" key="4">
    <source>
        <dbReference type="EMBL" id="USQ79823.1"/>
    </source>
</evidence>
<keyword evidence="5" id="KW-1185">Reference proteome</keyword>
<organism evidence="4 5">
    <name type="scientific">Ornithinimicrobium faecis</name>
    <dbReference type="NCBI Taxonomy" id="2934158"/>
    <lineage>
        <taxon>Bacteria</taxon>
        <taxon>Bacillati</taxon>
        <taxon>Actinomycetota</taxon>
        <taxon>Actinomycetes</taxon>
        <taxon>Micrococcales</taxon>
        <taxon>Ornithinimicrobiaceae</taxon>
        <taxon>Ornithinimicrobium</taxon>
    </lineage>
</organism>